<dbReference type="PANTHER" id="PTHR45871:SF1">
    <property type="entry name" value="PHOSPHATIDYLINOSITOL N-ACETYLGLUCOSAMINYLTRANSFERASE SUBUNIT A"/>
    <property type="match status" value="1"/>
</dbReference>
<dbReference type="Pfam" id="PF08288">
    <property type="entry name" value="PIGA"/>
    <property type="match status" value="1"/>
</dbReference>
<dbReference type="EnsemblPlants" id="KEH37779">
    <property type="protein sequence ID" value="KEH37779"/>
    <property type="gene ID" value="MTR_2g047140"/>
</dbReference>
<gene>
    <name evidence="2" type="ordered locus">MTR_2g047140</name>
</gene>
<organism evidence="2 4">
    <name type="scientific">Medicago truncatula</name>
    <name type="common">Barrel medic</name>
    <name type="synonym">Medicago tribuloides</name>
    <dbReference type="NCBI Taxonomy" id="3880"/>
    <lineage>
        <taxon>Eukaryota</taxon>
        <taxon>Viridiplantae</taxon>
        <taxon>Streptophyta</taxon>
        <taxon>Embryophyta</taxon>
        <taxon>Tracheophyta</taxon>
        <taxon>Spermatophyta</taxon>
        <taxon>Magnoliopsida</taxon>
        <taxon>eudicotyledons</taxon>
        <taxon>Gunneridae</taxon>
        <taxon>Pentapetalae</taxon>
        <taxon>rosids</taxon>
        <taxon>fabids</taxon>
        <taxon>Fabales</taxon>
        <taxon>Fabaceae</taxon>
        <taxon>Papilionoideae</taxon>
        <taxon>50 kb inversion clade</taxon>
        <taxon>NPAAA clade</taxon>
        <taxon>Hologalegina</taxon>
        <taxon>IRL clade</taxon>
        <taxon>Trifolieae</taxon>
        <taxon>Medicago</taxon>
    </lineage>
</organism>
<name>G7ZWA5_MEDTR</name>
<reference evidence="2 4" key="2">
    <citation type="journal article" date="2014" name="BMC Genomics">
        <title>An improved genome release (version Mt4.0) for the model legume Medicago truncatula.</title>
        <authorList>
            <person name="Tang H."/>
            <person name="Krishnakumar V."/>
            <person name="Bidwell S."/>
            <person name="Rosen B."/>
            <person name="Chan A."/>
            <person name="Zhou S."/>
            <person name="Gentzbittel L."/>
            <person name="Childs K.L."/>
            <person name="Yandell M."/>
            <person name="Gundlach H."/>
            <person name="Mayer K.F."/>
            <person name="Schwartz D.C."/>
            <person name="Town C.D."/>
        </authorList>
    </citation>
    <scope>GENOME REANNOTATION</scope>
    <source>
        <strain evidence="2">A17</strain>
        <strain evidence="3 4">cv. Jemalong A17</strain>
    </source>
</reference>
<dbReference type="GO" id="GO:0006506">
    <property type="term" value="P:GPI anchor biosynthetic process"/>
    <property type="evidence" value="ECO:0007669"/>
    <property type="project" value="InterPro"/>
</dbReference>
<dbReference type="eggNOG" id="KOG1111">
    <property type="taxonomic scope" value="Eukaryota"/>
</dbReference>
<evidence type="ECO:0000313" key="2">
    <source>
        <dbReference type="EMBL" id="KEH37779.1"/>
    </source>
</evidence>
<feature type="domain" description="PIGA GPI anchor biosynthesis" evidence="1">
    <location>
        <begin position="146"/>
        <end position="210"/>
    </location>
</feature>
<dbReference type="STRING" id="3880.G7ZWA5"/>
<reference evidence="3" key="3">
    <citation type="submission" date="2015-04" db="UniProtKB">
        <authorList>
            <consortium name="EnsemblPlants"/>
        </authorList>
    </citation>
    <scope>IDENTIFICATION</scope>
    <source>
        <strain evidence="3">cv. Jemalong A17</strain>
    </source>
</reference>
<dbReference type="InterPro" id="IPR013234">
    <property type="entry name" value="PIGA_GPI_anchor_biosynthesis"/>
</dbReference>
<proteinExistence type="predicted"/>
<dbReference type="EMBL" id="CM001218">
    <property type="protein sequence ID" value="KEH37779.1"/>
    <property type="molecule type" value="Genomic_DNA"/>
</dbReference>
<dbReference type="GO" id="GO:0016020">
    <property type="term" value="C:membrane"/>
    <property type="evidence" value="ECO:0007669"/>
    <property type="project" value="GOC"/>
</dbReference>
<dbReference type="PaxDb" id="3880-AES83493"/>
<evidence type="ECO:0000259" key="1">
    <source>
        <dbReference type="Pfam" id="PF08288"/>
    </source>
</evidence>
<dbReference type="PANTHER" id="PTHR45871">
    <property type="entry name" value="N-ACETYLGLUCOSAMINYL-PHOSPHATIDYLINOSITOL BIOSYNTHETIC PROTEIN"/>
    <property type="match status" value="1"/>
</dbReference>
<protein>
    <submittedName>
        <fullName evidence="2">PIGA (GPI anchor biosynthesis) protein</fullName>
    </submittedName>
</protein>
<reference evidence="2 4" key="1">
    <citation type="journal article" date="2011" name="Nature">
        <title>The Medicago genome provides insight into the evolution of rhizobial symbioses.</title>
        <authorList>
            <person name="Young N.D."/>
            <person name="Debelle F."/>
            <person name="Oldroyd G.E."/>
            <person name="Geurts R."/>
            <person name="Cannon S.B."/>
            <person name="Udvardi M.K."/>
            <person name="Benedito V.A."/>
            <person name="Mayer K.F."/>
            <person name="Gouzy J."/>
            <person name="Schoof H."/>
            <person name="Van de Peer Y."/>
            <person name="Proost S."/>
            <person name="Cook D.R."/>
            <person name="Meyers B.C."/>
            <person name="Spannagl M."/>
            <person name="Cheung F."/>
            <person name="De Mita S."/>
            <person name="Krishnakumar V."/>
            <person name="Gundlach H."/>
            <person name="Zhou S."/>
            <person name="Mudge J."/>
            <person name="Bharti A.K."/>
            <person name="Murray J.D."/>
            <person name="Naoumkina M.A."/>
            <person name="Rosen B."/>
            <person name="Silverstein K.A."/>
            <person name="Tang H."/>
            <person name="Rombauts S."/>
            <person name="Zhao P.X."/>
            <person name="Zhou P."/>
            <person name="Barbe V."/>
            <person name="Bardou P."/>
            <person name="Bechner M."/>
            <person name="Bellec A."/>
            <person name="Berger A."/>
            <person name="Berges H."/>
            <person name="Bidwell S."/>
            <person name="Bisseling T."/>
            <person name="Choisne N."/>
            <person name="Couloux A."/>
            <person name="Denny R."/>
            <person name="Deshpande S."/>
            <person name="Dai X."/>
            <person name="Doyle J.J."/>
            <person name="Dudez A.M."/>
            <person name="Farmer A.D."/>
            <person name="Fouteau S."/>
            <person name="Franken C."/>
            <person name="Gibelin C."/>
            <person name="Gish J."/>
            <person name="Goldstein S."/>
            <person name="Gonzalez A.J."/>
            <person name="Green P.J."/>
            <person name="Hallab A."/>
            <person name="Hartog M."/>
            <person name="Hua A."/>
            <person name="Humphray S.J."/>
            <person name="Jeong D.H."/>
            <person name="Jing Y."/>
            <person name="Jocker A."/>
            <person name="Kenton S.M."/>
            <person name="Kim D.J."/>
            <person name="Klee K."/>
            <person name="Lai H."/>
            <person name="Lang C."/>
            <person name="Lin S."/>
            <person name="Macmil S.L."/>
            <person name="Magdelenat G."/>
            <person name="Matthews L."/>
            <person name="McCorrison J."/>
            <person name="Monaghan E.L."/>
            <person name="Mun J.H."/>
            <person name="Najar F.Z."/>
            <person name="Nicholson C."/>
            <person name="Noirot C."/>
            <person name="O'Bleness M."/>
            <person name="Paule C.R."/>
            <person name="Poulain J."/>
            <person name="Prion F."/>
            <person name="Qin B."/>
            <person name="Qu C."/>
            <person name="Retzel E.F."/>
            <person name="Riddle C."/>
            <person name="Sallet E."/>
            <person name="Samain S."/>
            <person name="Samson N."/>
            <person name="Sanders I."/>
            <person name="Saurat O."/>
            <person name="Scarpelli C."/>
            <person name="Schiex T."/>
            <person name="Segurens B."/>
            <person name="Severin A.J."/>
            <person name="Sherrier D.J."/>
            <person name="Shi R."/>
            <person name="Sims S."/>
            <person name="Singer S.R."/>
            <person name="Sinharoy S."/>
            <person name="Sterck L."/>
            <person name="Viollet A."/>
            <person name="Wang B.B."/>
            <person name="Wang K."/>
            <person name="Wang M."/>
            <person name="Wang X."/>
            <person name="Warfsmann J."/>
            <person name="Weissenbach J."/>
            <person name="White D.D."/>
            <person name="White J.D."/>
            <person name="Wiley G.B."/>
            <person name="Wincker P."/>
            <person name="Xing Y."/>
            <person name="Yang L."/>
            <person name="Yao Z."/>
            <person name="Ying F."/>
            <person name="Zhai J."/>
            <person name="Zhou L."/>
            <person name="Zuber A."/>
            <person name="Denarie J."/>
            <person name="Dixon R.A."/>
            <person name="May G.D."/>
            <person name="Schwartz D.C."/>
            <person name="Rogers J."/>
            <person name="Quetier F."/>
            <person name="Town C.D."/>
            <person name="Roe B.A."/>
        </authorList>
    </citation>
    <scope>NUCLEOTIDE SEQUENCE [LARGE SCALE GENOMIC DNA]</scope>
    <source>
        <strain evidence="2">A17</strain>
        <strain evidence="3 4">cv. Jemalong A17</strain>
    </source>
</reference>
<dbReference type="HOGENOM" id="CLU_1306485_0_0_1"/>
<dbReference type="Proteomes" id="UP000002051">
    <property type="component" value="Chromosome 2"/>
</dbReference>
<evidence type="ECO:0000313" key="3">
    <source>
        <dbReference type="EnsemblPlants" id="KEH37779"/>
    </source>
</evidence>
<accession>G7ZWA5</accession>
<dbReference type="SUPFAM" id="SSF53756">
    <property type="entry name" value="UDP-Glycosyltransferase/glycogen phosphorylase"/>
    <property type="match status" value="1"/>
</dbReference>
<sequence length="211" mass="24545">MSFKPPKEKKLDIFQKLIRSAFFFTKNYNISFPKWFRTLLNETQPITNKLPNLIENAPQYKKRCATDSIIPRPVTQRESKRKLGPELVKQCIIICKGRCSNPEHVTYSPYKVNSKNHFDHIVFSNVAKLLLVHVLTKRSKVVVVTHAYGKCSGVRHMTDGLKVYHVPRRPFFNMNTFPTLYGTLPIIRTIFTRERITVVHGHQTFSTLCIQ</sequence>
<evidence type="ECO:0000313" key="4">
    <source>
        <dbReference type="Proteomes" id="UP000002051"/>
    </source>
</evidence>
<keyword evidence="4" id="KW-1185">Reference proteome</keyword>
<dbReference type="AlphaFoldDB" id="G7ZWA5"/>